<dbReference type="Proteomes" id="UP000236743">
    <property type="component" value="Unassembled WGS sequence"/>
</dbReference>
<dbReference type="EMBL" id="FNUY01000001">
    <property type="protein sequence ID" value="SEF56590.1"/>
    <property type="molecule type" value="Genomic_DNA"/>
</dbReference>
<proteinExistence type="predicted"/>
<protein>
    <submittedName>
        <fullName evidence="1">Uncharacterized protein</fullName>
    </submittedName>
</protein>
<name>A0A1H5T1B6_9HYPH</name>
<sequence>MMIAKTSALILRSRAAASGTMVQRAPEASFETPFLAERLLRMRAIYVIGQEWGTVR</sequence>
<reference evidence="1 2" key="1">
    <citation type="submission" date="2016-10" db="EMBL/GenBank/DDBJ databases">
        <authorList>
            <person name="de Groot N.N."/>
        </authorList>
    </citation>
    <scope>NUCLEOTIDE SEQUENCE [LARGE SCALE GENOMIC DNA]</scope>
    <source>
        <strain evidence="1 2">DSM 26656</strain>
    </source>
</reference>
<evidence type="ECO:0000313" key="1">
    <source>
        <dbReference type="EMBL" id="SEF56590.1"/>
    </source>
</evidence>
<gene>
    <name evidence="1" type="ORF">SAMN04488115_101486</name>
</gene>
<accession>A0A1H5T1B6</accession>
<evidence type="ECO:0000313" key="2">
    <source>
        <dbReference type="Proteomes" id="UP000236743"/>
    </source>
</evidence>
<organism evidence="1 2">
    <name type="scientific">Bosea lathyri</name>
    <dbReference type="NCBI Taxonomy" id="1036778"/>
    <lineage>
        <taxon>Bacteria</taxon>
        <taxon>Pseudomonadati</taxon>
        <taxon>Pseudomonadota</taxon>
        <taxon>Alphaproteobacteria</taxon>
        <taxon>Hyphomicrobiales</taxon>
        <taxon>Boseaceae</taxon>
        <taxon>Bosea</taxon>
    </lineage>
</organism>
<dbReference type="AlphaFoldDB" id="A0A1H5T1B6"/>
<keyword evidence="2" id="KW-1185">Reference proteome</keyword>